<dbReference type="EMBL" id="BK016019">
    <property type="protein sequence ID" value="DAF89986.1"/>
    <property type="molecule type" value="Genomic_DNA"/>
</dbReference>
<accession>A0A8S5U6A9</accession>
<organism evidence="2">
    <name type="scientific">Myoviridae sp. ctBCv9</name>
    <dbReference type="NCBI Taxonomy" id="2825045"/>
    <lineage>
        <taxon>Viruses</taxon>
        <taxon>Duplodnaviria</taxon>
        <taxon>Heunggongvirae</taxon>
        <taxon>Uroviricota</taxon>
        <taxon>Caudoviricetes</taxon>
    </lineage>
</organism>
<evidence type="ECO:0000313" key="2">
    <source>
        <dbReference type="EMBL" id="DAF89986.1"/>
    </source>
</evidence>
<sequence>MGKVIMSGIVPTLKAPVTGVLASSLAVGSTVKLMEGGTAVEYLVVNQGIPSNSSLYDASCDGTWLLRKDIHSNRQWDPSYVNKYESSEINTWLNGDFFNSLGNVERATVRQVKIPYRAGGGSGGTDQSGANGLSCKVFLLSCYELGWTTSNSSMYPVDGAKLDYFIAGSAGKSLRIAHLNGTVNDWWTRSPYASGTSNAWFIQTDGNSNSSGASNSHGIRPALVLPSNALFDETTMLLKGVK</sequence>
<proteinExistence type="predicted"/>
<evidence type="ECO:0000259" key="1">
    <source>
        <dbReference type="Pfam" id="PF19789"/>
    </source>
</evidence>
<dbReference type="Pfam" id="PF19789">
    <property type="entry name" value="DUF6273"/>
    <property type="match status" value="1"/>
</dbReference>
<feature type="domain" description="DUF6273" evidence="1">
    <location>
        <begin position="62"/>
        <end position="227"/>
    </location>
</feature>
<name>A0A8S5U6A9_9CAUD</name>
<reference evidence="2" key="1">
    <citation type="journal article" date="2021" name="Proc. Natl. Acad. Sci. U.S.A.">
        <title>A Catalog of Tens of Thousands of Viruses from Human Metagenomes Reveals Hidden Associations with Chronic Diseases.</title>
        <authorList>
            <person name="Tisza M.J."/>
            <person name="Buck C.B."/>
        </authorList>
    </citation>
    <scope>NUCLEOTIDE SEQUENCE</scope>
    <source>
        <strain evidence="2">CtBCv9</strain>
    </source>
</reference>
<protein>
    <submittedName>
        <fullName evidence="2">Tail protein</fullName>
    </submittedName>
</protein>
<dbReference type="InterPro" id="IPR046240">
    <property type="entry name" value="DUF6273"/>
</dbReference>